<keyword evidence="2" id="KW-1185">Reference proteome</keyword>
<dbReference type="Proteomes" id="UP000542210">
    <property type="component" value="Unassembled WGS sequence"/>
</dbReference>
<gene>
    <name evidence="1" type="ORF">BJ982_001270</name>
</gene>
<dbReference type="RefSeq" id="WP_184877476.1">
    <property type="nucleotide sequence ID" value="NZ_BOOV01000031.1"/>
</dbReference>
<accession>A0A7W7D6B9</accession>
<organism evidence="1 2">
    <name type="scientific">Sphaerisporangium siamense</name>
    <dbReference type="NCBI Taxonomy" id="795645"/>
    <lineage>
        <taxon>Bacteria</taxon>
        <taxon>Bacillati</taxon>
        <taxon>Actinomycetota</taxon>
        <taxon>Actinomycetes</taxon>
        <taxon>Streptosporangiales</taxon>
        <taxon>Streptosporangiaceae</taxon>
        <taxon>Sphaerisporangium</taxon>
    </lineage>
</organism>
<dbReference type="AlphaFoldDB" id="A0A7W7D6B9"/>
<comment type="caution">
    <text evidence="1">The sequence shown here is derived from an EMBL/GenBank/DDBJ whole genome shotgun (WGS) entry which is preliminary data.</text>
</comment>
<dbReference type="EMBL" id="JACHND010000001">
    <property type="protein sequence ID" value="MBB4699726.1"/>
    <property type="molecule type" value="Genomic_DNA"/>
</dbReference>
<evidence type="ECO:0000313" key="2">
    <source>
        <dbReference type="Proteomes" id="UP000542210"/>
    </source>
</evidence>
<proteinExistence type="predicted"/>
<reference evidence="1 2" key="1">
    <citation type="submission" date="2020-08" db="EMBL/GenBank/DDBJ databases">
        <title>Sequencing the genomes of 1000 actinobacteria strains.</title>
        <authorList>
            <person name="Klenk H.-P."/>
        </authorList>
    </citation>
    <scope>NUCLEOTIDE SEQUENCE [LARGE SCALE GENOMIC DNA]</scope>
    <source>
        <strain evidence="1 2">DSM 45784</strain>
    </source>
</reference>
<name>A0A7W7D6B9_9ACTN</name>
<evidence type="ECO:0000313" key="1">
    <source>
        <dbReference type="EMBL" id="MBB4699726.1"/>
    </source>
</evidence>
<protein>
    <submittedName>
        <fullName evidence="1">Uncharacterized protein</fullName>
    </submittedName>
</protein>
<sequence>MTDGAAGHGPHVLPPQPDCRPITWQAALPPEDRRKVLRWTCTCKPLVYYLITSGGRGYVERATRGGDTDQTPRLRYAPLADLWEHLLLGRAR</sequence>